<dbReference type="AlphaFoldDB" id="A0A6P1TSB1"/>
<gene>
    <name evidence="1" type="ORF">Ana3638_20420</name>
</gene>
<dbReference type="EMBL" id="CP048000">
    <property type="protein sequence ID" value="QHQ62851.1"/>
    <property type="molecule type" value="Genomic_DNA"/>
</dbReference>
<keyword evidence="2" id="KW-1185">Reference proteome</keyword>
<name>A0A6P1TSB1_9FIRM</name>
<dbReference type="KEGG" id="anr:Ana3638_20420"/>
<dbReference type="RefSeq" id="WP_161839673.1">
    <property type="nucleotide sequence ID" value="NZ_CP048000.1"/>
</dbReference>
<dbReference type="Proteomes" id="UP000464314">
    <property type="component" value="Chromosome"/>
</dbReference>
<dbReference type="Pfam" id="PF18988">
    <property type="entry name" value="DUF5721"/>
    <property type="match status" value="1"/>
</dbReference>
<dbReference type="InterPro" id="IPR043779">
    <property type="entry name" value="DUF5721"/>
</dbReference>
<proteinExistence type="predicted"/>
<accession>A0A6P1TSB1</accession>
<evidence type="ECO:0000313" key="1">
    <source>
        <dbReference type="EMBL" id="QHQ62851.1"/>
    </source>
</evidence>
<organism evidence="1 2">
    <name type="scientific">Anaerocolumna sedimenticola</name>
    <dbReference type="NCBI Taxonomy" id="2696063"/>
    <lineage>
        <taxon>Bacteria</taxon>
        <taxon>Bacillati</taxon>
        <taxon>Bacillota</taxon>
        <taxon>Clostridia</taxon>
        <taxon>Lachnospirales</taxon>
        <taxon>Lachnospiraceae</taxon>
        <taxon>Anaerocolumna</taxon>
    </lineage>
</organism>
<protein>
    <submittedName>
        <fullName evidence="1">Uncharacterized protein</fullName>
    </submittedName>
</protein>
<evidence type="ECO:0000313" key="2">
    <source>
        <dbReference type="Proteomes" id="UP000464314"/>
    </source>
</evidence>
<sequence>MISLKIIDIKGFMNSLLIQNVFDNFLLSEMQIITFNHFHLSGRLNTDYYSADELELLEGREYATWSEIKPIAYSLVKGNKLPLSIKIILLLSSANTEKVLKRSGMALTNSDINGLFLNIRFDKGSLYLITGTSIKSFSMDKTLEHTWDDDLRLFLKHYEIAAEEE</sequence>
<reference evidence="1 2" key="1">
    <citation type="submission" date="2020-01" db="EMBL/GenBank/DDBJ databases">
        <title>Genome analysis of Anaerocolumna sp. CBA3638.</title>
        <authorList>
            <person name="Kim J."/>
            <person name="Roh S.W."/>
        </authorList>
    </citation>
    <scope>NUCLEOTIDE SEQUENCE [LARGE SCALE GENOMIC DNA]</scope>
    <source>
        <strain evidence="1 2">CBA3638</strain>
    </source>
</reference>